<evidence type="ECO:0000313" key="1">
    <source>
        <dbReference type="EMBL" id="MBK1868206.1"/>
    </source>
</evidence>
<gene>
    <name evidence="1" type="ORF">JHL16_17775</name>
</gene>
<comment type="caution">
    <text evidence="1">The sequence shown here is derived from an EMBL/GenBank/DDBJ whole genome shotgun (WGS) entry which is preliminary data.</text>
</comment>
<dbReference type="Proteomes" id="UP000616151">
    <property type="component" value="Unassembled WGS sequence"/>
</dbReference>
<organism evidence="1 2">
    <name type="scientific">Taklimakanibacter albus</name>
    <dbReference type="NCBI Taxonomy" id="2800327"/>
    <lineage>
        <taxon>Bacteria</taxon>
        <taxon>Pseudomonadati</taxon>
        <taxon>Pseudomonadota</taxon>
        <taxon>Alphaproteobacteria</taxon>
        <taxon>Hyphomicrobiales</taxon>
        <taxon>Aestuariivirgaceae</taxon>
        <taxon>Taklimakanibacter</taxon>
    </lineage>
</organism>
<keyword evidence="1" id="KW-0547">Nucleotide-binding</keyword>
<dbReference type="EMBL" id="JAENHL010000007">
    <property type="protein sequence ID" value="MBK1868206.1"/>
    <property type="molecule type" value="Genomic_DNA"/>
</dbReference>
<sequence length="283" mass="30614">MTEPLLAIRDLTIDYAGHVQAVRKANLEVRLGEAVGLVGESGSGKSTLASAITGLLPSSSRILSGDIAFKGQVITGADRRAQAALRGDEIAMVFQDPMTSFNPVLTIGEQLVDFQCRMPGSPMEKLNRAVAMLARVGIPDPALRARAYPHELSGGMRQRCAIAAALLVNPSLLIADEPTTALDVTMEAQIIHLFRELRRDYGGGILIVTHHLGVVAELCDRVYVMYQGEVVEGGDVDDIFHRPRHPYTRALLACDPARITERTSYLPVISDSERAGFLRGSSL</sequence>
<name>A0ACC5R6T4_9HYPH</name>
<proteinExistence type="predicted"/>
<accession>A0ACC5R6T4</accession>
<keyword evidence="1" id="KW-0067">ATP-binding</keyword>
<keyword evidence="2" id="KW-1185">Reference proteome</keyword>
<reference evidence="1" key="1">
    <citation type="submission" date="2021-01" db="EMBL/GenBank/DDBJ databases">
        <authorList>
            <person name="Sun Q."/>
        </authorList>
    </citation>
    <scope>NUCLEOTIDE SEQUENCE</scope>
    <source>
        <strain evidence="1">YIM B02566</strain>
    </source>
</reference>
<protein>
    <submittedName>
        <fullName evidence="1">ABC transporter ATP-binding protein</fullName>
    </submittedName>
</protein>
<evidence type="ECO:0000313" key="2">
    <source>
        <dbReference type="Proteomes" id="UP000616151"/>
    </source>
</evidence>